<evidence type="ECO:0000256" key="1">
    <source>
        <dbReference type="SAM" id="MobiDB-lite"/>
    </source>
</evidence>
<dbReference type="PANTHER" id="PTHR36865">
    <property type="entry name" value="RIKEN CDNA 1700001O22 GENE"/>
    <property type="match status" value="1"/>
</dbReference>
<dbReference type="AlphaFoldDB" id="A0A2K5MTP4"/>
<keyword evidence="4" id="KW-1185">Reference proteome</keyword>
<reference evidence="3" key="1">
    <citation type="submission" date="2025-08" db="UniProtKB">
        <authorList>
            <consortium name="Ensembl"/>
        </authorList>
    </citation>
    <scope>IDENTIFICATION</scope>
</reference>
<feature type="compositionally biased region" description="Basic and acidic residues" evidence="1">
    <location>
        <begin position="115"/>
        <end position="134"/>
    </location>
</feature>
<dbReference type="GO" id="GO:0005737">
    <property type="term" value="C:cytoplasm"/>
    <property type="evidence" value="ECO:0007669"/>
    <property type="project" value="Ensembl"/>
</dbReference>
<dbReference type="GeneTree" id="ENSGT00390000004321"/>
<feature type="compositionally biased region" description="Gly residues" evidence="1">
    <location>
        <begin position="47"/>
        <end position="59"/>
    </location>
</feature>
<reference evidence="3" key="2">
    <citation type="submission" date="2025-09" db="UniProtKB">
        <authorList>
            <consortium name="Ensembl"/>
        </authorList>
    </citation>
    <scope>IDENTIFICATION</scope>
</reference>
<dbReference type="PANTHER" id="PTHR36865:SF1">
    <property type="entry name" value="RIKEN CDNA 1700001O22 GENE"/>
    <property type="match status" value="1"/>
</dbReference>
<sequence>MFRRRARPGAQEVAPKGLPGDGDFRRSSDPGLPKLTPPALRAALGARGSGGSRIPGGGAAWWPEGDAEPEVGFGRLPPPRLPALLTASRRAVRKRGLLRSLLLPPLLSAGASRESAPRKPGPGERERPRRGVAREDPDFLGAFLGELLPSRFREFLHQLQQKCAEEPEPLTSPAPQHQSDVLEHCPGSPQCPNCSFLPDLWGQSSHLQDSLTKISLHQTPTLGSLKGHHSQFTTVKKANHRPHGAQVPKLKAALTHSPSGEGSKPRKRRCPFRVRFADETLQDTTLRYWERRCSVQQSIIVNQKAALPVASERVFGSVGKRLESLPKALYPEAKEETLASSWCWDCAGLSTQKTQGCLSEDTSINSSVPFCSGKKAAAQRPRSGLRAFLDPYGNLEQLQSVLKQGRPKGYHLLLASTTLQPDQR</sequence>
<protein>
    <submittedName>
        <fullName evidence="3">Chromosome 9 open reading frame 50</fullName>
    </submittedName>
</protein>
<feature type="region of interest" description="Disordered" evidence="1">
    <location>
        <begin position="109"/>
        <end position="134"/>
    </location>
</feature>
<dbReference type="OMA" id="WERSCAF"/>
<gene>
    <name evidence="3" type="primary">C9orf50</name>
</gene>
<dbReference type="Ensembl" id="ENSCATT00000052863.1">
    <property type="protein sequence ID" value="ENSCATP00000028608.1"/>
    <property type="gene ID" value="ENSCATG00000037597.1"/>
</dbReference>
<name>A0A2K5MTP4_CERAT</name>
<dbReference type="Bgee" id="ENSCATG00000037597">
    <property type="expression patterns" value="Expressed in lung"/>
</dbReference>
<organism evidence="3 4">
    <name type="scientific">Cercocebus atys</name>
    <name type="common">Sooty mangabey</name>
    <name type="synonym">Cercocebus torquatus atys</name>
    <dbReference type="NCBI Taxonomy" id="9531"/>
    <lineage>
        <taxon>Eukaryota</taxon>
        <taxon>Metazoa</taxon>
        <taxon>Chordata</taxon>
        <taxon>Craniata</taxon>
        <taxon>Vertebrata</taxon>
        <taxon>Euteleostomi</taxon>
        <taxon>Mammalia</taxon>
        <taxon>Eutheria</taxon>
        <taxon>Euarchontoglires</taxon>
        <taxon>Primates</taxon>
        <taxon>Haplorrhini</taxon>
        <taxon>Catarrhini</taxon>
        <taxon>Cercopithecidae</taxon>
        <taxon>Cercopithecinae</taxon>
        <taxon>Cercocebus</taxon>
    </lineage>
</organism>
<dbReference type="Proteomes" id="UP000233060">
    <property type="component" value="Unassembled WGS sequence"/>
</dbReference>
<accession>A0A2K5MTP4</accession>
<dbReference type="InterPro" id="IPR032756">
    <property type="entry name" value="DUF4685"/>
</dbReference>
<dbReference type="Pfam" id="PF15737">
    <property type="entry name" value="DUF4685"/>
    <property type="match status" value="1"/>
</dbReference>
<evidence type="ECO:0000259" key="2">
    <source>
        <dbReference type="Pfam" id="PF15737"/>
    </source>
</evidence>
<evidence type="ECO:0000313" key="4">
    <source>
        <dbReference type="Proteomes" id="UP000233060"/>
    </source>
</evidence>
<feature type="domain" description="DUF4685" evidence="2">
    <location>
        <begin position="194"/>
        <end position="301"/>
    </location>
</feature>
<proteinExistence type="predicted"/>
<evidence type="ECO:0000313" key="3">
    <source>
        <dbReference type="Ensembl" id="ENSCATP00000028608.1"/>
    </source>
</evidence>
<feature type="region of interest" description="Disordered" evidence="1">
    <location>
        <begin position="1"/>
        <end position="80"/>
    </location>
</feature>